<dbReference type="EMBL" id="BK032552">
    <property type="protein sequence ID" value="DAF47266.1"/>
    <property type="molecule type" value="Genomic_DNA"/>
</dbReference>
<accession>A0A8S5S968</accession>
<reference evidence="1" key="1">
    <citation type="journal article" date="2021" name="Proc. Natl. Acad. Sci. U.S.A.">
        <title>A Catalog of Tens of Thousands of Viruses from Human Metagenomes Reveals Hidden Associations with Chronic Diseases.</title>
        <authorList>
            <person name="Tisza M.J."/>
            <person name="Buck C.B."/>
        </authorList>
    </citation>
    <scope>NUCLEOTIDE SEQUENCE</scope>
    <source>
        <strain evidence="1">Ctb3910</strain>
    </source>
</reference>
<organism evidence="1">
    <name type="scientific">Siphoviridae sp. ctb3910</name>
    <dbReference type="NCBI Taxonomy" id="2827897"/>
    <lineage>
        <taxon>Viruses</taxon>
        <taxon>Duplodnaviria</taxon>
        <taxon>Heunggongvirae</taxon>
        <taxon>Uroviricota</taxon>
        <taxon>Caudoviricetes</taxon>
    </lineage>
</organism>
<evidence type="ECO:0000313" key="1">
    <source>
        <dbReference type="EMBL" id="DAF47266.1"/>
    </source>
</evidence>
<proteinExistence type="predicted"/>
<protein>
    <submittedName>
        <fullName evidence="1">Uncharacterized protein</fullName>
    </submittedName>
</protein>
<name>A0A8S5S968_9CAUD</name>
<sequence length="44" mass="5273">MTEKEKLLNFIDDCIDENIGFKFNGRYSVMENYMLKRLNIPLIC</sequence>